<feature type="compositionally biased region" description="Basic residues" evidence="1">
    <location>
        <begin position="36"/>
        <end position="46"/>
    </location>
</feature>
<keyword evidence="3" id="KW-1185">Reference proteome</keyword>
<accession>A0A6A6WUI3</accession>
<evidence type="ECO:0000313" key="2">
    <source>
        <dbReference type="EMBL" id="KAF2787762.1"/>
    </source>
</evidence>
<dbReference type="AlphaFoldDB" id="A0A6A6WUI3"/>
<gene>
    <name evidence="2" type="ORF">K505DRAFT_396097</name>
</gene>
<dbReference type="Proteomes" id="UP000799757">
    <property type="component" value="Unassembled WGS sequence"/>
</dbReference>
<organism evidence="2 3">
    <name type="scientific">Melanomma pulvis-pyrius CBS 109.77</name>
    <dbReference type="NCBI Taxonomy" id="1314802"/>
    <lineage>
        <taxon>Eukaryota</taxon>
        <taxon>Fungi</taxon>
        <taxon>Dikarya</taxon>
        <taxon>Ascomycota</taxon>
        <taxon>Pezizomycotina</taxon>
        <taxon>Dothideomycetes</taxon>
        <taxon>Pleosporomycetidae</taxon>
        <taxon>Pleosporales</taxon>
        <taxon>Melanommataceae</taxon>
        <taxon>Melanomma</taxon>
    </lineage>
</organism>
<dbReference type="EMBL" id="MU002282">
    <property type="protein sequence ID" value="KAF2787762.1"/>
    <property type="molecule type" value="Genomic_DNA"/>
</dbReference>
<sequence length="240" mass="26510">MTAAYMSTTSASQPTTTKNIITMVLLSTPPYPPHPANRRSVRRLRRASTTGGTCPSEPDGQAGDNMFDWRVRHEAFAVEHVAPISRVVQLSELHERRTFKQVLDIVKTGPVVSVHPTFNKSYGHIANLVFVKAKNSAKCGHQYAKTATQSTSNTVSAATSLSRLRLRRRSRITLLHISRKGFSFDNSPRPYSNDPIKNQIPQKTYSGEVPPGFLGVLPGEEVDVEHLSHSGEDHKDTVIA</sequence>
<dbReference type="SUPFAM" id="SSF102848">
    <property type="entry name" value="NSFL1 (p97 ATPase) cofactor p47, SEP domain"/>
    <property type="match status" value="1"/>
</dbReference>
<evidence type="ECO:0000256" key="1">
    <source>
        <dbReference type="SAM" id="MobiDB-lite"/>
    </source>
</evidence>
<dbReference type="InterPro" id="IPR036241">
    <property type="entry name" value="NSFL1C_SEP_dom_sf"/>
</dbReference>
<feature type="region of interest" description="Disordered" evidence="1">
    <location>
        <begin position="26"/>
        <end position="62"/>
    </location>
</feature>
<name>A0A6A6WUI3_9PLEO</name>
<proteinExistence type="predicted"/>
<reference evidence="2" key="1">
    <citation type="journal article" date="2020" name="Stud. Mycol.">
        <title>101 Dothideomycetes genomes: a test case for predicting lifestyles and emergence of pathogens.</title>
        <authorList>
            <person name="Haridas S."/>
            <person name="Albert R."/>
            <person name="Binder M."/>
            <person name="Bloem J."/>
            <person name="Labutti K."/>
            <person name="Salamov A."/>
            <person name="Andreopoulos B."/>
            <person name="Baker S."/>
            <person name="Barry K."/>
            <person name="Bills G."/>
            <person name="Bluhm B."/>
            <person name="Cannon C."/>
            <person name="Castanera R."/>
            <person name="Culley D."/>
            <person name="Daum C."/>
            <person name="Ezra D."/>
            <person name="Gonzalez J."/>
            <person name="Henrissat B."/>
            <person name="Kuo A."/>
            <person name="Liang C."/>
            <person name="Lipzen A."/>
            <person name="Lutzoni F."/>
            <person name="Magnuson J."/>
            <person name="Mondo S."/>
            <person name="Nolan M."/>
            <person name="Ohm R."/>
            <person name="Pangilinan J."/>
            <person name="Park H.-J."/>
            <person name="Ramirez L."/>
            <person name="Alfaro M."/>
            <person name="Sun H."/>
            <person name="Tritt A."/>
            <person name="Yoshinaga Y."/>
            <person name="Zwiers L.-H."/>
            <person name="Turgeon B."/>
            <person name="Goodwin S."/>
            <person name="Spatafora J."/>
            <person name="Crous P."/>
            <person name="Grigoriev I."/>
        </authorList>
    </citation>
    <scope>NUCLEOTIDE SEQUENCE</scope>
    <source>
        <strain evidence="2">CBS 109.77</strain>
    </source>
</reference>
<evidence type="ECO:0000313" key="3">
    <source>
        <dbReference type="Proteomes" id="UP000799757"/>
    </source>
</evidence>
<protein>
    <submittedName>
        <fullName evidence="2">Uncharacterized protein</fullName>
    </submittedName>
</protein>